<dbReference type="Proteomes" id="UP000075714">
    <property type="component" value="Unassembled WGS sequence"/>
</dbReference>
<gene>
    <name evidence="4" type="ORF">GPECTOR_2g1075</name>
</gene>
<proteinExistence type="predicted"/>
<name>A0A150H033_GONPE</name>
<evidence type="ECO:0000313" key="4">
    <source>
        <dbReference type="EMBL" id="KXZ55526.1"/>
    </source>
</evidence>
<comment type="caution">
    <text evidence="4">The sequence shown here is derived from an EMBL/GenBank/DDBJ whole genome shotgun (WGS) entry which is preliminary data.</text>
</comment>
<feature type="transmembrane region" description="Helical" evidence="2">
    <location>
        <begin position="238"/>
        <end position="259"/>
    </location>
</feature>
<feature type="region of interest" description="Disordered" evidence="1">
    <location>
        <begin position="331"/>
        <end position="352"/>
    </location>
</feature>
<feature type="region of interest" description="Disordered" evidence="1">
    <location>
        <begin position="53"/>
        <end position="76"/>
    </location>
</feature>
<feature type="transmembrane region" description="Helical" evidence="2">
    <location>
        <begin position="114"/>
        <end position="134"/>
    </location>
</feature>
<keyword evidence="2" id="KW-1133">Transmembrane helix</keyword>
<keyword evidence="5" id="KW-1185">Reference proteome</keyword>
<dbReference type="AlphaFoldDB" id="A0A150H033"/>
<accession>A0A150H033</accession>
<feature type="signal peptide" evidence="3">
    <location>
        <begin position="1"/>
        <end position="17"/>
    </location>
</feature>
<dbReference type="EMBL" id="LSYV01000003">
    <property type="protein sequence ID" value="KXZ55526.1"/>
    <property type="molecule type" value="Genomic_DNA"/>
</dbReference>
<sequence>MAVLKVVVSISIIVIVAVKLEDVRIEVQLPDLTTLDGLVNATSSLLTGGGDAAPGSSTGQALAPSPTPTPLPPGSSAVDLNDTLGPLHLDAACLLQKRGSAGQMAGDSHTMCTYVFGVCAISLLATLLMTSLLWCTCHLCGWGPVLELAFALLGTAWWLAAALVLQEHTDIAANARPAALRLIYGNASPPPPLARAMLSPPPSPPPPPYPPAGDDLAAQLGSLLHTWMPSNLRQWRQTVVGLSWTMMAMFVASAVLLLIEACGCLFDCCGCLCRCWCCPERPESRWRSALRRRKQLDGEEYIEMCGASTPSASVGGAPSPPGIVLVARSDVSSPASSIAGSPELKGRRGWWR</sequence>
<protein>
    <submittedName>
        <fullName evidence="4">Uncharacterized protein</fullName>
    </submittedName>
</protein>
<dbReference type="OrthoDB" id="537955at2759"/>
<evidence type="ECO:0000256" key="3">
    <source>
        <dbReference type="SAM" id="SignalP"/>
    </source>
</evidence>
<evidence type="ECO:0000256" key="2">
    <source>
        <dbReference type="SAM" id="Phobius"/>
    </source>
</evidence>
<evidence type="ECO:0000256" key="1">
    <source>
        <dbReference type="SAM" id="MobiDB-lite"/>
    </source>
</evidence>
<organism evidence="4 5">
    <name type="scientific">Gonium pectorale</name>
    <name type="common">Green alga</name>
    <dbReference type="NCBI Taxonomy" id="33097"/>
    <lineage>
        <taxon>Eukaryota</taxon>
        <taxon>Viridiplantae</taxon>
        <taxon>Chlorophyta</taxon>
        <taxon>core chlorophytes</taxon>
        <taxon>Chlorophyceae</taxon>
        <taxon>CS clade</taxon>
        <taxon>Chlamydomonadales</taxon>
        <taxon>Volvocaceae</taxon>
        <taxon>Gonium</taxon>
    </lineage>
</organism>
<keyword evidence="2" id="KW-0472">Membrane</keyword>
<feature type="transmembrane region" description="Helical" evidence="2">
    <location>
        <begin position="146"/>
        <end position="165"/>
    </location>
</feature>
<keyword evidence="2" id="KW-0812">Transmembrane</keyword>
<evidence type="ECO:0000313" key="5">
    <source>
        <dbReference type="Proteomes" id="UP000075714"/>
    </source>
</evidence>
<reference evidence="5" key="1">
    <citation type="journal article" date="2016" name="Nat. Commun.">
        <title>The Gonium pectorale genome demonstrates co-option of cell cycle regulation during the evolution of multicellularity.</title>
        <authorList>
            <person name="Hanschen E.R."/>
            <person name="Marriage T.N."/>
            <person name="Ferris P.J."/>
            <person name="Hamaji T."/>
            <person name="Toyoda A."/>
            <person name="Fujiyama A."/>
            <person name="Neme R."/>
            <person name="Noguchi H."/>
            <person name="Minakuchi Y."/>
            <person name="Suzuki M."/>
            <person name="Kawai-Toyooka H."/>
            <person name="Smith D.R."/>
            <person name="Sparks H."/>
            <person name="Anderson J."/>
            <person name="Bakaric R."/>
            <person name="Luria V."/>
            <person name="Karger A."/>
            <person name="Kirschner M.W."/>
            <person name="Durand P.M."/>
            <person name="Michod R.E."/>
            <person name="Nozaki H."/>
            <person name="Olson B.J."/>
        </authorList>
    </citation>
    <scope>NUCLEOTIDE SEQUENCE [LARGE SCALE GENOMIC DNA]</scope>
    <source>
        <strain evidence="5">NIES-2863</strain>
    </source>
</reference>
<keyword evidence="3" id="KW-0732">Signal</keyword>
<feature type="chain" id="PRO_5007562352" evidence="3">
    <location>
        <begin position="18"/>
        <end position="352"/>
    </location>
</feature>